<dbReference type="GO" id="GO:0005840">
    <property type="term" value="C:ribosome"/>
    <property type="evidence" value="ECO:0007669"/>
    <property type="project" value="UniProtKB-KW"/>
</dbReference>
<organism evidence="5 6">
    <name type="scientific">Candidatus Nasuia deltocephalincola</name>
    <dbReference type="NCBI Taxonomy" id="1160784"/>
    <lineage>
        <taxon>Bacteria</taxon>
        <taxon>Pseudomonadati</taxon>
        <taxon>Pseudomonadota</taxon>
        <taxon>Betaproteobacteria</taxon>
        <taxon>Candidatus Nasuia</taxon>
    </lineage>
</organism>
<reference evidence="5 6" key="1">
    <citation type="submission" date="2020-07" db="EMBL/GenBank/DDBJ databases">
        <title>Mutational pressure drives differential genome stability in two bacterial endosymbionts of sap feeding insects.</title>
        <authorList>
            <person name="Waneka G."/>
        </authorList>
    </citation>
    <scope>NUCLEOTIDE SEQUENCE [LARGE SCALE GENOMIC DNA]</scope>
    <source>
        <strain evidence="5">NAS-MSEV</strain>
    </source>
</reference>
<evidence type="ECO:0000256" key="1">
    <source>
        <dbReference type="ARBA" id="ARBA00022980"/>
    </source>
</evidence>
<dbReference type="InterPro" id="IPR029751">
    <property type="entry name" value="Ribosomal_L25_dom"/>
</dbReference>
<sequence length="105" mass="12787">MVKALDFESSIWRFKSFSLYKKEMVIVNKSKIINKDKIKGIIYGKNFKNIKIELDNKKIYYEKFKINLKLNIKFLNNNFKVLIKEVKQHPYLRKIIHIDFFILNE</sequence>
<dbReference type="InterPro" id="IPR011035">
    <property type="entry name" value="Ribosomal_bL25/Gln-tRNA_synth"/>
</dbReference>
<dbReference type="EMBL" id="CP060019">
    <property type="protein sequence ID" value="QND78573.1"/>
    <property type="molecule type" value="Genomic_DNA"/>
</dbReference>
<dbReference type="AlphaFoldDB" id="A0A7G6UHS6"/>
<dbReference type="Proteomes" id="UP000515745">
    <property type="component" value="Chromosome"/>
</dbReference>
<accession>A0A7G6UHS6</accession>
<keyword evidence="1" id="KW-0689">Ribosomal protein</keyword>
<evidence type="ECO:0000256" key="3">
    <source>
        <dbReference type="ARBA" id="ARBA00035479"/>
    </source>
</evidence>
<evidence type="ECO:0000313" key="5">
    <source>
        <dbReference type="EMBL" id="QND78573.1"/>
    </source>
</evidence>
<evidence type="ECO:0000256" key="2">
    <source>
        <dbReference type="ARBA" id="ARBA00023274"/>
    </source>
</evidence>
<dbReference type="GO" id="GO:0006412">
    <property type="term" value="P:translation"/>
    <property type="evidence" value="ECO:0007669"/>
    <property type="project" value="InterPro"/>
</dbReference>
<dbReference type="CDD" id="cd00495">
    <property type="entry name" value="Ribosomal_L25_TL5_CTC"/>
    <property type="match status" value="1"/>
</dbReference>
<dbReference type="GO" id="GO:0003735">
    <property type="term" value="F:structural constituent of ribosome"/>
    <property type="evidence" value="ECO:0007669"/>
    <property type="project" value="InterPro"/>
</dbReference>
<evidence type="ECO:0000313" key="6">
    <source>
        <dbReference type="Proteomes" id="UP000515745"/>
    </source>
</evidence>
<dbReference type="Pfam" id="PF01386">
    <property type="entry name" value="Ribosomal_L25p"/>
    <property type="match status" value="1"/>
</dbReference>
<protein>
    <recommendedName>
        <fullName evidence="3">50S ribosomal protein L25</fullName>
    </recommendedName>
</protein>
<feature type="domain" description="Large ribosomal subunit protein bL25 L25" evidence="4">
    <location>
        <begin position="34"/>
        <end position="100"/>
    </location>
</feature>
<gene>
    <name evidence="5" type="primary">rplY</name>
    <name evidence="5" type="ORF">NASMSEV_122</name>
</gene>
<name>A0A7G6UHS6_9PROT</name>
<dbReference type="GO" id="GO:1990904">
    <property type="term" value="C:ribonucleoprotein complex"/>
    <property type="evidence" value="ECO:0007669"/>
    <property type="project" value="UniProtKB-KW"/>
</dbReference>
<dbReference type="SUPFAM" id="SSF50715">
    <property type="entry name" value="Ribosomal protein L25-like"/>
    <property type="match status" value="1"/>
</dbReference>
<keyword evidence="2" id="KW-0687">Ribonucleoprotein</keyword>
<evidence type="ECO:0000259" key="4">
    <source>
        <dbReference type="Pfam" id="PF01386"/>
    </source>
</evidence>
<dbReference type="Gene3D" id="2.40.240.10">
    <property type="entry name" value="Ribosomal Protein L25, Chain P"/>
    <property type="match status" value="1"/>
</dbReference>
<dbReference type="InterPro" id="IPR020056">
    <property type="entry name" value="Rbsml_bL25/Gln-tRNA_synth_N"/>
</dbReference>
<proteinExistence type="predicted"/>